<sequence>MESLLLQVFDPPLPWKRFSGTLGVDLALGLLDSRTLYINFKCADSLQDMIVNLRMSPQRIPGRSECIRVHRGMLRAYLEVQPDIHAMVYTQGLQRVVIQGFSLGAGLALLCGEDLARLREQDPRLAQLELTEHGLSCVAGAPRVLYRGGDSELFSRRTRGMLRVVNHNDTVTRLPHAWMGYRHTGELVAIGTRRLWPFSLRSFLEHAPQSYLGHVRTPDYRDTRNSNPFYRDSLIYTLGVHAGLMYIVRSLLRLGVS</sequence>
<accession>H9UIQ2</accession>
<dbReference type="PATRIC" id="fig|889378.3.peg.1325"/>
<organism evidence="2 3">
    <name type="scientific">Spirochaeta africana (strain ATCC 700263 / DSM 8902 / Z-7692)</name>
    <dbReference type="NCBI Taxonomy" id="889378"/>
    <lineage>
        <taxon>Bacteria</taxon>
        <taxon>Pseudomonadati</taxon>
        <taxon>Spirochaetota</taxon>
        <taxon>Spirochaetia</taxon>
        <taxon>Spirochaetales</taxon>
        <taxon>Spirochaetaceae</taxon>
        <taxon>Spirochaeta</taxon>
    </lineage>
</organism>
<protein>
    <submittedName>
        <fullName evidence="2">Lipase (Class 3)</fullName>
    </submittedName>
</protein>
<dbReference type="Proteomes" id="UP000007383">
    <property type="component" value="Chromosome"/>
</dbReference>
<dbReference type="SUPFAM" id="SSF53474">
    <property type="entry name" value="alpha/beta-Hydrolases"/>
    <property type="match status" value="1"/>
</dbReference>
<dbReference type="InterPro" id="IPR002921">
    <property type="entry name" value="Fungal_lipase-type"/>
</dbReference>
<name>H9UIQ2_SPIAZ</name>
<dbReference type="PANTHER" id="PTHR45856:SF11">
    <property type="entry name" value="FUNGAL LIPASE-LIKE DOMAIN-CONTAINING PROTEIN"/>
    <property type="match status" value="1"/>
</dbReference>
<reference evidence="3" key="1">
    <citation type="journal article" date="2013" name="Stand. Genomic Sci.">
        <title>Complete genome sequence of the halophilic bacterium Spirochaeta africana type strain (Z-7692(T)) from the alkaline Lake Magadi in the East African Rift.</title>
        <authorList>
            <person name="Liolos K."/>
            <person name="Abt B."/>
            <person name="Scheuner C."/>
            <person name="Teshima H."/>
            <person name="Held B."/>
            <person name="Lapidus A."/>
            <person name="Nolan M."/>
            <person name="Lucas S."/>
            <person name="Deshpande S."/>
            <person name="Cheng J.F."/>
            <person name="Tapia R."/>
            <person name="Goodwin L.A."/>
            <person name="Pitluck S."/>
            <person name="Pagani I."/>
            <person name="Ivanova N."/>
            <person name="Mavromatis K."/>
            <person name="Mikhailova N."/>
            <person name="Huntemann M."/>
            <person name="Pati A."/>
            <person name="Chen A."/>
            <person name="Palaniappan K."/>
            <person name="Land M."/>
            <person name="Rohde M."/>
            <person name="Tindall B.J."/>
            <person name="Detter J.C."/>
            <person name="Goker M."/>
            <person name="Bristow J."/>
            <person name="Eisen J.A."/>
            <person name="Markowitz V."/>
            <person name="Hugenholtz P."/>
            <person name="Woyke T."/>
            <person name="Klenk H.P."/>
            <person name="Kyrpides N.C."/>
        </authorList>
    </citation>
    <scope>NUCLEOTIDE SEQUENCE</scope>
    <source>
        <strain evidence="3">ATCC 700263 / DSM 8902 / Z-7692</strain>
    </source>
</reference>
<keyword evidence="3" id="KW-1185">Reference proteome</keyword>
<evidence type="ECO:0000313" key="3">
    <source>
        <dbReference type="Proteomes" id="UP000007383"/>
    </source>
</evidence>
<dbReference type="InterPro" id="IPR029058">
    <property type="entry name" value="AB_hydrolase_fold"/>
</dbReference>
<dbReference type="PANTHER" id="PTHR45856">
    <property type="entry name" value="ALPHA/BETA-HYDROLASES SUPERFAMILY PROTEIN"/>
    <property type="match status" value="1"/>
</dbReference>
<dbReference type="Gene3D" id="3.40.50.1820">
    <property type="entry name" value="alpha/beta hydrolase"/>
    <property type="match status" value="1"/>
</dbReference>
<dbReference type="Pfam" id="PF01764">
    <property type="entry name" value="Lipase_3"/>
    <property type="match status" value="1"/>
</dbReference>
<proteinExistence type="predicted"/>
<dbReference type="KEGG" id="sfc:Spiaf_1321"/>
<dbReference type="EMBL" id="CP003282">
    <property type="protein sequence ID" value="AFG37395.1"/>
    <property type="molecule type" value="Genomic_DNA"/>
</dbReference>
<gene>
    <name evidence="2" type="ordered locus">Spiaf_1321</name>
</gene>
<feature type="domain" description="Fungal lipase-type" evidence="1">
    <location>
        <begin position="38"/>
        <end position="176"/>
    </location>
</feature>
<evidence type="ECO:0000259" key="1">
    <source>
        <dbReference type="Pfam" id="PF01764"/>
    </source>
</evidence>
<evidence type="ECO:0000313" key="2">
    <source>
        <dbReference type="EMBL" id="AFG37395.1"/>
    </source>
</evidence>
<dbReference type="CDD" id="cd00519">
    <property type="entry name" value="Lipase_3"/>
    <property type="match status" value="1"/>
</dbReference>
<dbReference type="eggNOG" id="COG3675">
    <property type="taxonomic scope" value="Bacteria"/>
</dbReference>
<dbReference type="InterPro" id="IPR051218">
    <property type="entry name" value="Sec_MonoDiacylglyc_Lipase"/>
</dbReference>
<dbReference type="AlphaFoldDB" id="H9UIQ2"/>
<dbReference type="GO" id="GO:0006629">
    <property type="term" value="P:lipid metabolic process"/>
    <property type="evidence" value="ECO:0007669"/>
    <property type="project" value="InterPro"/>
</dbReference>
<dbReference type="HOGENOM" id="CLU_1081448_0_0_12"/>